<comment type="caution">
    <text evidence="1">The sequence shown here is derived from an EMBL/GenBank/DDBJ whole genome shotgun (WGS) entry which is preliminary data.</text>
</comment>
<evidence type="ECO:0000313" key="1">
    <source>
        <dbReference type="EMBL" id="KAF0929948.1"/>
    </source>
</evidence>
<evidence type="ECO:0000313" key="2">
    <source>
        <dbReference type="Proteomes" id="UP000479710"/>
    </source>
</evidence>
<sequence length="69" mass="7746">MMLALATDDLIRAIAVTHAVVVPALSSHKVMWHLLRLSATAPHVEMRSDHKTDPEQNRLALAMMPFQLF</sequence>
<proteinExistence type="predicted"/>
<reference evidence="1 2" key="1">
    <citation type="submission" date="2019-11" db="EMBL/GenBank/DDBJ databases">
        <title>Whole genome sequence of Oryza granulata.</title>
        <authorList>
            <person name="Li W."/>
        </authorList>
    </citation>
    <scope>NUCLEOTIDE SEQUENCE [LARGE SCALE GENOMIC DNA]</scope>
    <source>
        <strain evidence="2">cv. Menghai</strain>
        <tissue evidence="1">Leaf</tissue>
    </source>
</reference>
<keyword evidence="2" id="KW-1185">Reference proteome</keyword>
<dbReference type="EMBL" id="SPHZ02000002">
    <property type="protein sequence ID" value="KAF0929948.1"/>
    <property type="molecule type" value="Genomic_DNA"/>
</dbReference>
<protein>
    <submittedName>
        <fullName evidence="1">Uncharacterized protein</fullName>
    </submittedName>
</protein>
<gene>
    <name evidence="1" type="ORF">E2562_027078</name>
</gene>
<organism evidence="1 2">
    <name type="scientific">Oryza meyeriana var. granulata</name>
    <dbReference type="NCBI Taxonomy" id="110450"/>
    <lineage>
        <taxon>Eukaryota</taxon>
        <taxon>Viridiplantae</taxon>
        <taxon>Streptophyta</taxon>
        <taxon>Embryophyta</taxon>
        <taxon>Tracheophyta</taxon>
        <taxon>Spermatophyta</taxon>
        <taxon>Magnoliopsida</taxon>
        <taxon>Liliopsida</taxon>
        <taxon>Poales</taxon>
        <taxon>Poaceae</taxon>
        <taxon>BOP clade</taxon>
        <taxon>Oryzoideae</taxon>
        <taxon>Oryzeae</taxon>
        <taxon>Oryzinae</taxon>
        <taxon>Oryza</taxon>
        <taxon>Oryza meyeriana</taxon>
    </lineage>
</organism>
<accession>A0A6G1EZ53</accession>
<name>A0A6G1EZ53_9ORYZ</name>
<dbReference type="Proteomes" id="UP000479710">
    <property type="component" value="Unassembled WGS sequence"/>
</dbReference>
<dbReference type="AlphaFoldDB" id="A0A6G1EZ53"/>